<feature type="region of interest" description="Disordered" evidence="15">
    <location>
        <begin position="1"/>
        <end position="23"/>
    </location>
</feature>
<evidence type="ECO:0000259" key="18">
    <source>
        <dbReference type="PROSITE" id="PS50885"/>
    </source>
</evidence>
<feature type="transmembrane region" description="Helical" evidence="16">
    <location>
        <begin position="40"/>
        <end position="60"/>
    </location>
</feature>
<evidence type="ECO:0000256" key="4">
    <source>
        <dbReference type="ARBA" id="ARBA00022475"/>
    </source>
</evidence>
<dbReference type="InterPro" id="IPR004358">
    <property type="entry name" value="Sig_transdc_His_kin-like_C"/>
</dbReference>
<keyword evidence="5" id="KW-0597">Phosphoprotein</keyword>
<dbReference type="SMART" id="SM00387">
    <property type="entry name" value="HATPase_c"/>
    <property type="match status" value="1"/>
</dbReference>
<dbReference type="EC" id="2.7.13.3" evidence="3"/>
<evidence type="ECO:0000256" key="11">
    <source>
        <dbReference type="ARBA" id="ARBA00022989"/>
    </source>
</evidence>
<dbReference type="InterPro" id="IPR050398">
    <property type="entry name" value="HssS/ArlS-like"/>
</dbReference>
<feature type="domain" description="HAMP" evidence="18">
    <location>
        <begin position="220"/>
        <end position="271"/>
    </location>
</feature>
<keyword evidence="7 16" id="KW-0812">Transmembrane</keyword>
<evidence type="ECO:0000256" key="6">
    <source>
        <dbReference type="ARBA" id="ARBA00022679"/>
    </source>
</evidence>
<dbReference type="OrthoDB" id="9786919at2"/>
<dbReference type="SMART" id="SM00304">
    <property type="entry name" value="HAMP"/>
    <property type="match status" value="1"/>
</dbReference>
<dbReference type="InterPro" id="IPR036890">
    <property type="entry name" value="HATPase_C_sf"/>
</dbReference>
<keyword evidence="12" id="KW-0902">Two-component regulatory system</keyword>
<protein>
    <recommendedName>
        <fullName evidence="3">histidine kinase</fullName>
        <ecNumber evidence="3">2.7.13.3</ecNumber>
    </recommendedName>
</protein>
<accession>A0A3A1VJ14</accession>
<evidence type="ECO:0000256" key="12">
    <source>
        <dbReference type="ARBA" id="ARBA00023012"/>
    </source>
</evidence>
<evidence type="ECO:0000256" key="8">
    <source>
        <dbReference type="ARBA" id="ARBA00022741"/>
    </source>
</evidence>
<evidence type="ECO:0000256" key="3">
    <source>
        <dbReference type="ARBA" id="ARBA00012438"/>
    </source>
</evidence>
<evidence type="ECO:0000256" key="16">
    <source>
        <dbReference type="SAM" id="Phobius"/>
    </source>
</evidence>
<dbReference type="InterPro" id="IPR036097">
    <property type="entry name" value="HisK_dim/P_sf"/>
</dbReference>
<comment type="subcellular location">
    <subcellularLocation>
        <location evidence="2">Cell membrane</location>
        <topology evidence="2">Multi-pass membrane protein</topology>
    </subcellularLocation>
</comment>
<feature type="coiled-coil region" evidence="14">
    <location>
        <begin position="259"/>
        <end position="293"/>
    </location>
</feature>
<dbReference type="PRINTS" id="PR00344">
    <property type="entry name" value="BCTRLSENSOR"/>
</dbReference>
<evidence type="ECO:0000256" key="2">
    <source>
        <dbReference type="ARBA" id="ARBA00004651"/>
    </source>
</evidence>
<feature type="transmembrane region" description="Helical" evidence="16">
    <location>
        <begin position="199"/>
        <end position="219"/>
    </location>
</feature>
<evidence type="ECO:0000259" key="17">
    <source>
        <dbReference type="PROSITE" id="PS50109"/>
    </source>
</evidence>
<proteinExistence type="predicted"/>
<keyword evidence="4" id="KW-1003">Cell membrane</keyword>
<dbReference type="Pfam" id="PF00672">
    <property type="entry name" value="HAMP"/>
    <property type="match status" value="1"/>
</dbReference>
<keyword evidence="14" id="KW-0175">Coiled coil</keyword>
<dbReference type="InterPro" id="IPR005467">
    <property type="entry name" value="His_kinase_dom"/>
</dbReference>
<keyword evidence="11 16" id="KW-1133">Transmembrane helix</keyword>
<evidence type="ECO:0000256" key="7">
    <source>
        <dbReference type="ARBA" id="ARBA00022692"/>
    </source>
</evidence>
<gene>
    <name evidence="19" type="ORF">D3P08_01680</name>
</gene>
<dbReference type="GO" id="GO:0005886">
    <property type="term" value="C:plasma membrane"/>
    <property type="evidence" value="ECO:0007669"/>
    <property type="project" value="UniProtKB-SubCell"/>
</dbReference>
<dbReference type="CDD" id="cd06225">
    <property type="entry name" value="HAMP"/>
    <property type="match status" value="1"/>
</dbReference>
<keyword evidence="6" id="KW-0808">Transferase</keyword>
<dbReference type="SMART" id="SM00388">
    <property type="entry name" value="HisKA"/>
    <property type="match status" value="1"/>
</dbReference>
<keyword evidence="13 16" id="KW-0472">Membrane</keyword>
<comment type="catalytic activity">
    <reaction evidence="1">
        <text>ATP + protein L-histidine = ADP + protein N-phospho-L-histidine.</text>
        <dbReference type="EC" id="2.7.13.3"/>
    </reaction>
</comment>
<dbReference type="PROSITE" id="PS50109">
    <property type="entry name" value="HIS_KIN"/>
    <property type="match status" value="1"/>
</dbReference>
<dbReference type="InterPro" id="IPR003661">
    <property type="entry name" value="HisK_dim/P_dom"/>
</dbReference>
<dbReference type="SUPFAM" id="SSF47384">
    <property type="entry name" value="Homodimeric domain of signal transducing histidine kinase"/>
    <property type="match status" value="1"/>
</dbReference>
<dbReference type="CDD" id="cd00075">
    <property type="entry name" value="HATPase"/>
    <property type="match status" value="1"/>
</dbReference>
<name>A0A3A1VJ14_9BACL</name>
<dbReference type="Pfam" id="PF02518">
    <property type="entry name" value="HATPase_c"/>
    <property type="match status" value="1"/>
</dbReference>
<feature type="compositionally biased region" description="Polar residues" evidence="15">
    <location>
        <begin position="14"/>
        <end position="23"/>
    </location>
</feature>
<dbReference type="SUPFAM" id="SSF158472">
    <property type="entry name" value="HAMP domain-like"/>
    <property type="match status" value="1"/>
</dbReference>
<keyword evidence="10" id="KW-0067">ATP-binding</keyword>
<dbReference type="FunFam" id="3.30.565.10:FF:000006">
    <property type="entry name" value="Sensor histidine kinase WalK"/>
    <property type="match status" value="1"/>
</dbReference>
<dbReference type="GO" id="GO:0000155">
    <property type="term" value="F:phosphorelay sensor kinase activity"/>
    <property type="evidence" value="ECO:0007669"/>
    <property type="project" value="InterPro"/>
</dbReference>
<dbReference type="Gene3D" id="1.10.287.130">
    <property type="match status" value="1"/>
</dbReference>
<evidence type="ECO:0000313" key="19">
    <source>
        <dbReference type="EMBL" id="RIX60304.1"/>
    </source>
</evidence>
<feature type="domain" description="Histidine kinase" evidence="17">
    <location>
        <begin position="300"/>
        <end position="515"/>
    </location>
</feature>
<keyword evidence="20" id="KW-1185">Reference proteome</keyword>
<keyword evidence="8" id="KW-0547">Nucleotide-binding</keyword>
<dbReference type="PROSITE" id="PS50885">
    <property type="entry name" value="HAMP"/>
    <property type="match status" value="1"/>
</dbReference>
<evidence type="ECO:0000256" key="5">
    <source>
        <dbReference type="ARBA" id="ARBA00022553"/>
    </source>
</evidence>
<dbReference type="InterPro" id="IPR003660">
    <property type="entry name" value="HAMP_dom"/>
</dbReference>
<dbReference type="SUPFAM" id="SSF55874">
    <property type="entry name" value="ATPase domain of HSP90 chaperone/DNA topoisomerase II/histidine kinase"/>
    <property type="match status" value="1"/>
</dbReference>
<dbReference type="EMBL" id="QXQA01000001">
    <property type="protein sequence ID" value="RIX60304.1"/>
    <property type="molecule type" value="Genomic_DNA"/>
</dbReference>
<evidence type="ECO:0000256" key="14">
    <source>
        <dbReference type="SAM" id="Coils"/>
    </source>
</evidence>
<dbReference type="Gene3D" id="3.30.565.10">
    <property type="entry name" value="Histidine kinase-like ATPase, C-terminal domain"/>
    <property type="match status" value="1"/>
</dbReference>
<organism evidence="19 20">
    <name type="scientific">Paenibacillus nanensis</name>
    <dbReference type="NCBI Taxonomy" id="393251"/>
    <lineage>
        <taxon>Bacteria</taxon>
        <taxon>Bacillati</taxon>
        <taxon>Bacillota</taxon>
        <taxon>Bacilli</taxon>
        <taxon>Bacillales</taxon>
        <taxon>Paenibacillaceae</taxon>
        <taxon>Paenibacillus</taxon>
    </lineage>
</organism>
<evidence type="ECO:0000256" key="15">
    <source>
        <dbReference type="SAM" id="MobiDB-lite"/>
    </source>
</evidence>
<dbReference type="GO" id="GO:0005524">
    <property type="term" value="F:ATP binding"/>
    <property type="evidence" value="ECO:0007669"/>
    <property type="project" value="UniProtKB-KW"/>
</dbReference>
<dbReference type="PANTHER" id="PTHR45528">
    <property type="entry name" value="SENSOR HISTIDINE KINASE CPXA"/>
    <property type="match status" value="1"/>
</dbReference>
<sequence>MCSGCARSWDPAMATSSKPSMASATGRPEAMVRISIKLKFSLFLAGHLLLAVLVLSLLVLQGIERNQRAQSERLLAQQADTANVYFIQSIMEQSNKVPETFLKTKGEAFGEQLKLISGQPVVLYDGSGAVIGRGGEFPPSDSIKQTLAYALENKTAYLVEGESMYYLTPLSAGGKQIGVVQFYYSLRDHQAFYQEIKRLFIYIGTGVFALSFLLAYLFFNSFARSIIKLNDSVGRIREGQFNVPVMKRRDEIGELGAGIAAMSERLKATMRDKDEEREKLALAVRKLSELDRQQKEFIGNVTHEFKTPLTSIKAYLDLLDMYPDDEELLATAKIHISGETQRLYEMVEKVLQLSAMEKYDFEYNKQRIEVRGTIESALNSLKGKMDKFGLALETDLREAYMEADKDYMNIVLANLLDNAIKYNKTDGCIRVSNFVKDNEVIIEISDTGIGIPGEVADKIFEAFYTVDKNRSREHGGAGLGLSLAKRYAETQGGSISIVKSDDSGTTFRMAFPSQSR</sequence>
<dbReference type="PANTHER" id="PTHR45528:SF1">
    <property type="entry name" value="SENSOR HISTIDINE KINASE CPXA"/>
    <property type="match status" value="1"/>
</dbReference>
<dbReference type="InterPro" id="IPR003594">
    <property type="entry name" value="HATPase_dom"/>
</dbReference>
<reference evidence="19 20" key="1">
    <citation type="submission" date="2018-09" db="EMBL/GenBank/DDBJ databases">
        <title>Paenibacillus aracenensis nov. sp. isolated from a cave in southern Spain.</title>
        <authorList>
            <person name="Jurado V."/>
            <person name="Gutierrez-Patricio S."/>
            <person name="Gonzalez-Pimentel J.L."/>
            <person name="Miller A.Z."/>
            <person name="Laiz L."/>
            <person name="Saiz-Jimenez C."/>
        </authorList>
    </citation>
    <scope>NUCLEOTIDE SEQUENCE [LARGE SCALE GENOMIC DNA]</scope>
    <source>
        <strain evidence="19 20">DSM 22867</strain>
    </source>
</reference>
<comment type="caution">
    <text evidence="19">The sequence shown here is derived from an EMBL/GenBank/DDBJ whole genome shotgun (WGS) entry which is preliminary data.</text>
</comment>
<evidence type="ECO:0000256" key="13">
    <source>
        <dbReference type="ARBA" id="ARBA00023136"/>
    </source>
</evidence>
<keyword evidence="9 19" id="KW-0418">Kinase</keyword>
<dbReference type="AlphaFoldDB" id="A0A3A1VJ14"/>
<dbReference type="Pfam" id="PF00512">
    <property type="entry name" value="HisKA"/>
    <property type="match status" value="1"/>
</dbReference>
<evidence type="ECO:0000256" key="9">
    <source>
        <dbReference type="ARBA" id="ARBA00022777"/>
    </source>
</evidence>
<dbReference type="CDD" id="cd00082">
    <property type="entry name" value="HisKA"/>
    <property type="match status" value="1"/>
</dbReference>
<dbReference type="Proteomes" id="UP000266482">
    <property type="component" value="Unassembled WGS sequence"/>
</dbReference>
<evidence type="ECO:0000313" key="20">
    <source>
        <dbReference type="Proteomes" id="UP000266482"/>
    </source>
</evidence>
<dbReference type="Gene3D" id="6.10.340.10">
    <property type="match status" value="1"/>
</dbReference>
<evidence type="ECO:0000256" key="1">
    <source>
        <dbReference type="ARBA" id="ARBA00000085"/>
    </source>
</evidence>
<evidence type="ECO:0000256" key="10">
    <source>
        <dbReference type="ARBA" id="ARBA00022840"/>
    </source>
</evidence>